<dbReference type="VEuPathDB" id="TrichDB:TRFO_42289"/>
<accession>A0A1J4L1I0</accession>
<dbReference type="PANTHER" id="PTHR24159">
    <property type="match status" value="1"/>
</dbReference>
<dbReference type="GeneID" id="94848944"/>
<dbReference type="EMBL" id="MLAK01000185">
    <property type="protein sequence ID" value="OHT15814.1"/>
    <property type="molecule type" value="Genomic_DNA"/>
</dbReference>
<dbReference type="PANTHER" id="PTHR24159:SF5">
    <property type="entry name" value="ANK_REP_REGION DOMAIN-CONTAINING PROTEIN"/>
    <property type="match status" value="1"/>
</dbReference>
<reference evidence="1" key="1">
    <citation type="submission" date="2016-10" db="EMBL/GenBank/DDBJ databases">
        <authorList>
            <person name="Benchimol M."/>
            <person name="Almeida L.G."/>
            <person name="Vasconcelos A.T."/>
            <person name="Perreira-Neves A."/>
            <person name="Rosa I.A."/>
            <person name="Tasca T."/>
            <person name="Bogo M.R."/>
            <person name="de Souza W."/>
        </authorList>
    </citation>
    <scope>NUCLEOTIDE SEQUENCE [LARGE SCALE GENOMIC DNA]</scope>
    <source>
        <strain evidence="1">K</strain>
    </source>
</reference>
<evidence type="ECO:0000313" key="1">
    <source>
        <dbReference type="EMBL" id="OHT15814.1"/>
    </source>
</evidence>
<evidence type="ECO:0008006" key="3">
    <source>
        <dbReference type="Google" id="ProtNLM"/>
    </source>
</evidence>
<dbReference type="RefSeq" id="XP_068368950.1">
    <property type="nucleotide sequence ID" value="XM_068514240.1"/>
</dbReference>
<organism evidence="1 2">
    <name type="scientific">Tritrichomonas foetus</name>
    <dbReference type="NCBI Taxonomy" id="1144522"/>
    <lineage>
        <taxon>Eukaryota</taxon>
        <taxon>Metamonada</taxon>
        <taxon>Parabasalia</taxon>
        <taxon>Tritrichomonadida</taxon>
        <taxon>Tritrichomonadidae</taxon>
        <taxon>Tritrichomonas</taxon>
    </lineage>
</organism>
<proteinExistence type="predicted"/>
<dbReference type="SUPFAM" id="SSF48403">
    <property type="entry name" value="Ankyrin repeat"/>
    <property type="match status" value="1"/>
</dbReference>
<dbReference type="InterPro" id="IPR036770">
    <property type="entry name" value="Ankyrin_rpt-contain_sf"/>
</dbReference>
<comment type="caution">
    <text evidence="1">The sequence shown here is derived from an EMBL/GenBank/DDBJ whole genome shotgun (WGS) entry which is preliminary data.</text>
</comment>
<sequence>MGSLAGENIFVTEISTLAHLQSITERYLSEEEENQSEFEELLSFIDENNIMSNRNTLLAFSSYISHMSLVRSHMKNDIQKRVLKIIDTLFTKYHLNEHFEQITIFNVFNKNKNTLLYLHQHQKINIVNLFSRLSYAMKRKIVNYFLPEMKAAKVDIDDYIKDNQYIKTHGMKQVEKNKYSRYMKDRNGCHSEDPVAQLIRNDDIDEFIKYITNEGIEINSTIESSGFEINDDLNQSLSLIEYASAFGSVKIFKYLLLNTTELSSSLLRYAIIGENSEIITLLEEKNFEYDMECLCIALKYHTKLSYYTDKIPLEIDLVPKYLQNYNFDLLQNKYKVIFKKEIIAKAITTSIKEELISVLNFIFKQKTVDINDKVVENTFS</sequence>
<gene>
    <name evidence="1" type="ORF">TRFO_42289</name>
</gene>
<dbReference type="OrthoDB" id="10667561at2759"/>
<name>A0A1J4L1I0_9EUKA</name>
<evidence type="ECO:0000313" key="2">
    <source>
        <dbReference type="Proteomes" id="UP000179807"/>
    </source>
</evidence>
<dbReference type="AlphaFoldDB" id="A0A1J4L1I0"/>
<dbReference type="Proteomes" id="UP000179807">
    <property type="component" value="Unassembled WGS sequence"/>
</dbReference>
<keyword evidence="2" id="KW-1185">Reference proteome</keyword>
<protein>
    <recommendedName>
        <fullName evidence="3">DUF3447 domain-containing protein</fullName>
    </recommendedName>
</protein>